<reference evidence="2 3" key="1">
    <citation type="journal article" date="2018" name="PLoS ONE">
        <title>The draft genome of Kipferlia bialata reveals reductive genome evolution in fornicate parasites.</title>
        <authorList>
            <person name="Tanifuji G."/>
            <person name="Takabayashi S."/>
            <person name="Kume K."/>
            <person name="Takagi M."/>
            <person name="Nakayama T."/>
            <person name="Kamikawa R."/>
            <person name="Inagaki Y."/>
            <person name="Hashimoto T."/>
        </authorList>
    </citation>
    <scope>NUCLEOTIDE SEQUENCE [LARGE SCALE GENOMIC DNA]</scope>
    <source>
        <strain evidence="2">NY0173</strain>
    </source>
</reference>
<feature type="compositionally biased region" description="Basic residues" evidence="1">
    <location>
        <begin position="157"/>
        <end position="173"/>
    </location>
</feature>
<dbReference type="EMBL" id="BDIP01000088">
    <property type="protein sequence ID" value="GIQ79994.1"/>
    <property type="molecule type" value="Genomic_DNA"/>
</dbReference>
<name>A0A9K3GDN2_9EUKA</name>
<comment type="caution">
    <text evidence="2">The sequence shown here is derived from an EMBL/GenBank/DDBJ whole genome shotgun (WGS) entry which is preliminary data.</text>
</comment>
<evidence type="ECO:0000313" key="2">
    <source>
        <dbReference type="EMBL" id="GIQ79994.1"/>
    </source>
</evidence>
<protein>
    <submittedName>
        <fullName evidence="2">Uncharacterized protein</fullName>
    </submittedName>
</protein>
<evidence type="ECO:0000256" key="1">
    <source>
        <dbReference type="SAM" id="MobiDB-lite"/>
    </source>
</evidence>
<dbReference type="Proteomes" id="UP000265618">
    <property type="component" value="Unassembled WGS sequence"/>
</dbReference>
<gene>
    <name evidence="2" type="ORF">KIPB_000713</name>
</gene>
<proteinExistence type="predicted"/>
<feature type="compositionally biased region" description="Basic residues" evidence="1">
    <location>
        <begin position="180"/>
        <end position="202"/>
    </location>
</feature>
<organism evidence="2 3">
    <name type="scientific">Kipferlia bialata</name>
    <dbReference type="NCBI Taxonomy" id="797122"/>
    <lineage>
        <taxon>Eukaryota</taxon>
        <taxon>Metamonada</taxon>
        <taxon>Carpediemonas-like organisms</taxon>
        <taxon>Kipferlia</taxon>
    </lineage>
</organism>
<keyword evidence="3" id="KW-1185">Reference proteome</keyword>
<sequence>MKSISTSMSTFTSKPENPLYQELLLEALSTLRRGSKGVSAVATRNWFNNTCDIDHDGVLRLINVNLRAMEENDFVERTTPMRWCLTANGRKARDNLRKTPAFKKWAKWIALEESEREDLLEEFEANKEARKAALVKKAKAAKKAAKKTPAKKESKGAAKKTPAKRAPAKKTPAKKADKPKTKKKAPAKKAGAKKTAAKKGKK</sequence>
<feature type="region of interest" description="Disordered" evidence="1">
    <location>
        <begin position="135"/>
        <end position="202"/>
    </location>
</feature>
<feature type="compositionally biased region" description="Basic residues" evidence="1">
    <location>
        <begin position="135"/>
        <end position="149"/>
    </location>
</feature>
<evidence type="ECO:0000313" key="3">
    <source>
        <dbReference type="Proteomes" id="UP000265618"/>
    </source>
</evidence>
<accession>A0A9K3GDN2</accession>
<dbReference type="AlphaFoldDB" id="A0A9K3GDN2"/>